<feature type="non-terminal residue" evidence="2">
    <location>
        <position position="1"/>
    </location>
</feature>
<evidence type="ECO:0000313" key="2">
    <source>
        <dbReference type="EMBL" id="KRY05223.1"/>
    </source>
</evidence>
<dbReference type="EMBL" id="JYDQ01001426">
    <property type="protein sequence ID" value="KRY05223.1"/>
    <property type="molecule type" value="Genomic_DNA"/>
</dbReference>
<feature type="transmembrane region" description="Helical" evidence="1">
    <location>
        <begin position="22"/>
        <end position="44"/>
    </location>
</feature>
<evidence type="ECO:0000313" key="3">
    <source>
        <dbReference type="Proteomes" id="UP000054783"/>
    </source>
</evidence>
<accession>A0A0V0YY42</accession>
<dbReference type="Proteomes" id="UP000054783">
    <property type="component" value="Unassembled WGS sequence"/>
</dbReference>
<comment type="caution">
    <text evidence="2">The sequence shown here is derived from an EMBL/GenBank/DDBJ whole genome shotgun (WGS) entry which is preliminary data.</text>
</comment>
<feature type="transmembrane region" description="Helical" evidence="1">
    <location>
        <begin position="75"/>
        <end position="94"/>
    </location>
</feature>
<dbReference type="OrthoDB" id="10501023at2759"/>
<dbReference type="AlphaFoldDB" id="A0A0V0YY42"/>
<keyword evidence="1" id="KW-1133">Transmembrane helix</keyword>
<keyword evidence="3" id="KW-1185">Reference proteome</keyword>
<gene>
    <name evidence="2" type="ORF">T12_9122</name>
</gene>
<name>A0A0V0YY42_9BILA</name>
<keyword evidence="1" id="KW-0472">Membrane</keyword>
<organism evidence="2 3">
    <name type="scientific">Trichinella patagoniensis</name>
    <dbReference type="NCBI Taxonomy" id="990121"/>
    <lineage>
        <taxon>Eukaryota</taxon>
        <taxon>Metazoa</taxon>
        <taxon>Ecdysozoa</taxon>
        <taxon>Nematoda</taxon>
        <taxon>Enoplea</taxon>
        <taxon>Dorylaimia</taxon>
        <taxon>Trichinellida</taxon>
        <taxon>Trichinellidae</taxon>
        <taxon>Trichinella</taxon>
    </lineage>
</organism>
<feature type="non-terminal residue" evidence="2">
    <location>
        <position position="96"/>
    </location>
</feature>
<protein>
    <submittedName>
        <fullName evidence="2">Uncharacterized protein</fullName>
    </submittedName>
</protein>
<sequence length="96" mass="10978">LKVAVPLAPDCFHSDCSTNNDIIDLVVFIQFYYELKITFVLCILKMRRWNLLSVKADSKTIGVLDIGRIRLRHQLSFYGVPFALGNVISHVHIISF</sequence>
<keyword evidence="1" id="KW-0812">Transmembrane</keyword>
<reference evidence="2 3" key="1">
    <citation type="submission" date="2015-01" db="EMBL/GenBank/DDBJ databases">
        <title>Evolution of Trichinella species and genotypes.</title>
        <authorList>
            <person name="Korhonen P.K."/>
            <person name="Edoardo P."/>
            <person name="Giuseppe L.R."/>
            <person name="Gasser R.B."/>
        </authorList>
    </citation>
    <scope>NUCLEOTIDE SEQUENCE [LARGE SCALE GENOMIC DNA]</scope>
    <source>
        <strain evidence="2">ISS2496</strain>
    </source>
</reference>
<evidence type="ECO:0000256" key="1">
    <source>
        <dbReference type="SAM" id="Phobius"/>
    </source>
</evidence>
<proteinExistence type="predicted"/>